<proteinExistence type="predicted"/>
<feature type="domain" description="Co-chaperone DjlA N-terminal" evidence="1">
    <location>
        <begin position="27"/>
        <end position="143"/>
    </location>
</feature>
<dbReference type="OrthoDB" id="5294347at2"/>
<evidence type="ECO:0000313" key="2">
    <source>
        <dbReference type="EMBL" id="TQV78709.1"/>
    </source>
</evidence>
<dbReference type="Gene3D" id="1.10.3680.10">
    <property type="entry name" value="TerB-like"/>
    <property type="match status" value="1"/>
</dbReference>
<dbReference type="InterPro" id="IPR029024">
    <property type="entry name" value="TerB-like"/>
</dbReference>
<evidence type="ECO:0000313" key="3">
    <source>
        <dbReference type="Proteomes" id="UP000319732"/>
    </source>
</evidence>
<name>A0A545TNB1_9GAMM</name>
<accession>A0A545TNB1</accession>
<keyword evidence="3" id="KW-1185">Reference proteome</keyword>
<dbReference type="EMBL" id="VHSG01000012">
    <property type="protein sequence ID" value="TQV78709.1"/>
    <property type="molecule type" value="Genomic_DNA"/>
</dbReference>
<dbReference type="Pfam" id="PF05099">
    <property type="entry name" value="TerB"/>
    <property type="match status" value="1"/>
</dbReference>
<dbReference type="Proteomes" id="UP000319732">
    <property type="component" value="Unassembled WGS sequence"/>
</dbReference>
<organism evidence="2 3">
    <name type="scientific">Exilibacterium tricleocarpae</name>
    <dbReference type="NCBI Taxonomy" id="2591008"/>
    <lineage>
        <taxon>Bacteria</taxon>
        <taxon>Pseudomonadati</taxon>
        <taxon>Pseudomonadota</taxon>
        <taxon>Gammaproteobacteria</taxon>
        <taxon>Cellvibrionales</taxon>
        <taxon>Cellvibrionaceae</taxon>
        <taxon>Exilibacterium</taxon>
    </lineage>
</organism>
<comment type="caution">
    <text evidence="2">The sequence shown here is derived from an EMBL/GenBank/DDBJ whole genome shotgun (WGS) entry which is preliminary data.</text>
</comment>
<evidence type="ECO:0000259" key="1">
    <source>
        <dbReference type="Pfam" id="PF05099"/>
    </source>
</evidence>
<sequence>MLDKIRDFFTTELLAEDDSGLTEHQRHIATAALLVEVATIDGDFDGREFSLLFDILQRQFELTDSELAEISKLAKQESEDATSLYQFTQLVNQHFSPEEKYSLIRDMWCIAYADGNIDKYEEYIIRKVADLIHLSHSAFIRAKRDARDGTA</sequence>
<reference evidence="2 3" key="1">
    <citation type="submission" date="2019-06" db="EMBL/GenBank/DDBJ databases">
        <title>Whole genome sequence for Cellvibrionaceae sp. R142.</title>
        <authorList>
            <person name="Wang G."/>
        </authorList>
    </citation>
    <scope>NUCLEOTIDE SEQUENCE [LARGE SCALE GENOMIC DNA]</scope>
    <source>
        <strain evidence="2 3">R142</strain>
    </source>
</reference>
<dbReference type="AlphaFoldDB" id="A0A545TNB1"/>
<dbReference type="RefSeq" id="WP_142904507.1">
    <property type="nucleotide sequence ID" value="NZ_ML660093.1"/>
</dbReference>
<dbReference type="SUPFAM" id="SSF158682">
    <property type="entry name" value="TerB-like"/>
    <property type="match status" value="1"/>
</dbReference>
<gene>
    <name evidence="2" type="ORF">FKG94_11820</name>
</gene>
<protein>
    <submittedName>
        <fullName evidence="2">TerB family tellurite resistance protein</fullName>
    </submittedName>
</protein>
<dbReference type="InterPro" id="IPR007791">
    <property type="entry name" value="DjlA_N"/>
</dbReference>
<dbReference type="CDD" id="cd07313">
    <property type="entry name" value="terB_like_2"/>
    <property type="match status" value="1"/>
</dbReference>